<evidence type="ECO:0000256" key="9">
    <source>
        <dbReference type="ARBA" id="ARBA00022840"/>
    </source>
</evidence>
<dbReference type="NCBIfam" id="TIGR00472">
    <property type="entry name" value="pheT_bact"/>
    <property type="match status" value="1"/>
</dbReference>
<dbReference type="EMBL" id="JARVLH010000001">
    <property type="protein sequence ID" value="MEX5284479.1"/>
    <property type="molecule type" value="Genomic_DNA"/>
</dbReference>
<accession>A0ABV3X376</accession>
<feature type="binding site" evidence="15">
    <location>
        <position position="472"/>
    </location>
    <ligand>
        <name>Mg(2+)</name>
        <dbReference type="ChEBI" id="CHEBI:18420"/>
        <note>shared with alpha subunit</note>
    </ligand>
</feature>
<keyword evidence="10 15" id="KW-0460">Magnesium</keyword>
<reference evidence="20 21" key="1">
    <citation type="submission" date="2023-04" db="EMBL/GenBank/DDBJ databases">
        <title>Genome Sequence of Selenomonas sputigena ATCC 33150.</title>
        <authorList>
            <person name="Miller D.P."/>
            <person name="Anvari S."/>
            <person name="Polson S.W."/>
            <person name="Macdonald M."/>
            <person name="Mcdowell J.V."/>
        </authorList>
    </citation>
    <scope>NUCLEOTIDE SEQUENCE [LARGE SCALE GENOMIC DNA]</scope>
    <source>
        <strain evidence="20 21">ATCC 33150</strain>
    </source>
</reference>
<dbReference type="InterPro" id="IPR041616">
    <property type="entry name" value="PheRS_beta_core"/>
</dbReference>
<evidence type="ECO:0000256" key="1">
    <source>
        <dbReference type="ARBA" id="ARBA00004496"/>
    </source>
</evidence>
<keyword evidence="12 15" id="KW-0648">Protein biosynthesis</keyword>
<evidence type="ECO:0000256" key="5">
    <source>
        <dbReference type="ARBA" id="ARBA00022555"/>
    </source>
</evidence>
<dbReference type="InterPro" id="IPR005121">
    <property type="entry name" value="Fdx_antiC-bd"/>
</dbReference>
<dbReference type="SMART" id="SM00896">
    <property type="entry name" value="FDX-ACB"/>
    <property type="match status" value="1"/>
</dbReference>
<proteinExistence type="inferred from homology"/>
<dbReference type="InterPro" id="IPR002547">
    <property type="entry name" value="tRNA-bd_dom"/>
</dbReference>
<evidence type="ECO:0000256" key="4">
    <source>
        <dbReference type="ARBA" id="ARBA00022490"/>
    </source>
</evidence>
<dbReference type="InterPro" id="IPR020825">
    <property type="entry name" value="Phe-tRNA_synthase-like_B3/B4"/>
</dbReference>
<dbReference type="Gene3D" id="3.50.40.10">
    <property type="entry name" value="Phenylalanyl-trna Synthetase, Chain B, domain 3"/>
    <property type="match status" value="1"/>
</dbReference>
<evidence type="ECO:0000259" key="19">
    <source>
        <dbReference type="PROSITE" id="PS51483"/>
    </source>
</evidence>
<dbReference type="Gene3D" id="3.30.930.10">
    <property type="entry name" value="Bira Bifunctional Protein, Domain 2"/>
    <property type="match status" value="1"/>
</dbReference>
<evidence type="ECO:0000259" key="18">
    <source>
        <dbReference type="PROSITE" id="PS51447"/>
    </source>
</evidence>
<dbReference type="EC" id="6.1.1.20" evidence="15"/>
<dbReference type="SMART" id="SM00874">
    <property type="entry name" value="B5"/>
    <property type="match status" value="1"/>
</dbReference>
<evidence type="ECO:0000256" key="8">
    <source>
        <dbReference type="ARBA" id="ARBA00022741"/>
    </source>
</evidence>
<protein>
    <recommendedName>
        <fullName evidence="15">Phenylalanine--tRNA ligase beta subunit</fullName>
        <ecNumber evidence="15">6.1.1.20</ecNumber>
    </recommendedName>
    <alternativeName>
        <fullName evidence="15">Phenylalanyl-tRNA synthetase beta subunit</fullName>
        <shortName evidence="15">PheRS</shortName>
    </alternativeName>
</protein>
<evidence type="ECO:0000256" key="15">
    <source>
        <dbReference type="HAMAP-Rule" id="MF_00283"/>
    </source>
</evidence>
<dbReference type="PROSITE" id="PS51483">
    <property type="entry name" value="B5"/>
    <property type="match status" value="1"/>
</dbReference>
<keyword evidence="21" id="KW-1185">Reference proteome</keyword>
<dbReference type="Proteomes" id="UP001559623">
    <property type="component" value="Unassembled WGS sequence"/>
</dbReference>
<dbReference type="InterPro" id="IPR033714">
    <property type="entry name" value="tRNA_bind_bactPheRS"/>
</dbReference>
<dbReference type="SUPFAM" id="SSF46955">
    <property type="entry name" value="Putative DNA-binding domain"/>
    <property type="match status" value="1"/>
</dbReference>
<evidence type="ECO:0000256" key="10">
    <source>
        <dbReference type="ARBA" id="ARBA00022842"/>
    </source>
</evidence>
<dbReference type="GO" id="GO:0004826">
    <property type="term" value="F:phenylalanine-tRNA ligase activity"/>
    <property type="evidence" value="ECO:0007669"/>
    <property type="project" value="UniProtKB-EC"/>
</dbReference>
<keyword evidence="11 16" id="KW-0694">RNA-binding</keyword>
<dbReference type="Pfam" id="PF17759">
    <property type="entry name" value="tRNA_synthFbeta"/>
    <property type="match status" value="1"/>
</dbReference>
<dbReference type="SUPFAM" id="SSF54991">
    <property type="entry name" value="Anticodon-binding domain of PheRS"/>
    <property type="match status" value="1"/>
</dbReference>
<keyword evidence="6 15" id="KW-0436">Ligase</keyword>
<dbReference type="InterPro" id="IPR045060">
    <property type="entry name" value="Phe-tRNA-ligase_IIc_bsu"/>
</dbReference>
<dbReference type="PANTHER" id="PTHR10947:SF0">
    <property type="entry name" value="PHENYLALANINE--TRNA LIGASE BETA SUBUNIT"/>
    <property type="match status" value="1"/>
</dbReference>
<feature type="binding site" evidence="15">
    <location>
        <position position="468"/>
    </location>
    <ligand>
        <name>Mg(2+)</name>
        <dbReference type="ChEBI" id="CHEBI:18420"/>
        <note>shared with alpha subunit</note>
    </ligand>
</feature>
<dbReference type="SUPFAM" id="SSF56037">
    <property type="entry name" value="PheT/TilS domain"/>
    <property type="match status" value="1"/>
</dbReference>
<name>A0ABV3X376_9FIRM</name>
<dbReference type="PROSITE" id="PS50886">
    <property type="entry name" value="TRBD"/>
    <property type="match status" value="1"/>
</dbReference>
<feature type="domain" description="FDX-ACB" evidence="18">
    <location>
        <begin position="716"/>
        <end position="809"/>
    </location>
</feature>
<dbReference type="HAMAP" id="MF_00283">
    <property type="entry name" value="Phe_tRNA_synth_beta1"/>
    <property type="match status" value="1"/>
</dbReference>
<comment type="caution">
    <text evidence="20">The sequence shown here is derived from an EMBL/GenBank/DDBJ whole genome shotgun (WGS) entry which is preliminary data.</text>
</comment>
<dbReference type="InterPro" id="IPR036690">
    <property type="entry name" value="Fdx_antiC-bd_sf"/>
</dbReference>
<evidence type="ECO:0000256" key="7">
    <source>
        <dbReference type="ARBA" id="ARBA00022723"/>
    </source>
</evidence>
<dbReference type="Gene3D" id="3.30.70.380">
    <property type="entry name" value="Ferrodoxin-fold anticodon-binding domain"/>
    <property type="match status" value="1"/>
</dbReference>
<dbReference type="InterPro" id="IPR005147">
    <property type="entry name" value="tRNA_synthase_B5-dom"/>
</dbReference>
<dbReference type="Gene3D" id="2.40.50.140">
    <property type="entry name" value="Nucleic acid-binding proteins"/>
    <property type="match status" value="1"/>
</dbReference>
<dbReference type="InterPro" id="IPR012340">
    <property type="entry name" value="NA-bd_OB-fold"/>
</dbReference>
<keyword evidence="5 16" id="KW-0820">tRNA-binding</keyword>
<comment type="similarity">
    <text evidence="2 15">Belongs to the phenylalanyl-tRNA synthetase beta subunit family. Type 1 subfamily.</text>
</comment>
<keyword evidence="7 15" id="KW-0479">Metal-binding</keyword>
<evidence type="ECO:0000256" key="16">
    <source>
        <dbReference type="PROSITE-ProRule" id="PRU00209"/>
    </source>
</evidence>
<dbReference type="InterPro" id="IPR004532">
    <property type="entry name" value="Phe-tRNA-ligase_IIc_bsu_bact"/>
</dbReference>
<dbReference type="Gene3D" id="3.30.56.10">
    <property type="match status" value="2"/>
</dbReference>
<dbReference type="SMART" id="SM00873">
    <property type="entry name" value="B3_4"/>
    <property type="match status" value="1"/>
</dbReference>
<keyword evidence="4 15" id="KW-0963">Cytoplasm</keyword>
<feature type="binding site" evidence="15">
    <location>
        <position position="462"/>
    </location>
    <ligand>
        <name>Mg(2+)</name>
        <dbReference type="ChEBI" id="CHEBI:18420"/>
        <note>shared with alpha subunit</note>
    </ligand>
</feature>
<dbReference type="PANTHER" id="PTHR10947">
    <property type="entry name" value="PHENYLALANYL-TRNA SYNTHETASE BETA CHAIN AND LEUCINE-RICH REPEAT-CONTAINING PROTEIN 47"/>
    <property type="match status" value="1"/>
</dbReference>
<evidence type="ECO:0000313" key="21">
    <source>
        <dbReference type="Proteomes" id="UP001559623"/>
    </source>
</evidence>
<evidence type="ECO:0000256" key="3">
    <source>
        <dbReference type="ARBA" id="ARBA00011209"/>
    </source>
</evidence>
<evidence type="ECO:0000256" key="12">
    <source>
        <dbReference type="ARBA" id="ARBA00022917"/>
    </source>
</evidence>
<comment type="subcellular location">
    <subcellularLocation>
        <location evidence="1 15">Cytoplasm</location>
    </subcellularLocation>
</comment>
<feature type="binding site" evidence="15">
    <location>
        <position position="471"/>
    </location>
    <ligand>
        <name>Mg(2+)</name>
        <dbReference type="ChEBI" id="CHEBI:18420"/>
        <note>shared with alpha subunit</note>
    </ligand>
</feature>
<dbReference type="PROSITE" id="PS51447">
    <property type="entry name" value="FDX_ACB"/>
    <property type="match status" value="1"/>
</dbReference>
<evidence type="ECO:0000256" key="13">
    <source>
        <dbReference type="ARBA" id="ARBA00023146"/>
    </source>
</evidence>
<organism evidence="20 21">
    <name type="scientific">Selenomonas sputigena</name>
    <dbReference type="NCBI Taxonomy" id="69823"/>
    <lineage>
        <taxon>Bacteria</taxon>
        <taxon>Bacillati</taxon>
        <taxon>Bacillota</taxon>
        <taxon>Negativicutes</taxon>
        <taxon>Selenomonadales</taxon>
        <taxon>Selenomonadaceae</taxon>
        <taxon>Selenomonas</taxon>
    </lineage>
</organism>
<gene>
    <name evidence="15 20" type="primary">pheT</name>
    <name evidence="20" type="ORF">QCO44_02310</name>
</gene>
<dbReference type="Pfam" id="PF03483">
    <property type="entry name" value="B3_4"/>
    <property type="match status" value="1"/>
</dbReference>
<dbReference type="InterPro" id="IPR045864">
    <property type="entry name" value="aa-tRNA-synth_II/BPL/LPL"/>
</dbReference>
<evidence type="ECO:0000256" key="6">
    <source>
        <dbReference type="ARBA" id="ARBA00022598"/>
    </source>
</evidence>
<dbReference type="Pfam" id="PF03484">
    <property type="entry name" value="B5"/>
    <property type="match status" value="1"/>
</dbReference>
<evidence type="ECO:0000256" key="14">
    <source>
        <dbReference type="ARBA" id="ARBA00049255"/>
    </source>
</evidence>
<feature type="domain" description="B5" evidence="19">
    <location>
        <begin position="409"/>
        <end position="484"/>
    </location>
</feature>
<keyword evidence="9 15" id="KW-0067">ATP-binding</keyword>
<keyword evidence="8 15" id="KW-0547">Nucleotide-binding</keyword>
<dbReference type="InterPro" id="IPR009061">
    <property type="entry name" value="DNA-bd_dom_put_sf"/>
</dbReference>
<comment type="catalytic activity">
    <reaction evidence="14 15">
        <text>tRNA(Phe) + L-phenylalanine + ATP = L-phenylalanyl-tRNA(Phe) + AMP + diphosphate + H(+)</text>
        <dbReference type="Rhea" id="RHEA:19413"/>
        <dbReference type="Rhea" id="RHEA-COMP:9668"/>
        <dbReference type="Rhea" id="RHEA-COMP:9699"/>
        <dbReference type="ChEBI" id="CHEBI:15378"/>
        <dbReference type="ChEBI" id="CHEBI:30616"/>
        <dbReference type="ChEBI" id="CHEBI:33019"/>
        <dbReference type="ChEBI" id="CHEBI:58095"/>
        <dbReference type="ChEBI" id="CHEBI:78442"/>
        <dbReference type="ChEBI" id="CHEBI:78531"/>
        <dbReference type="ChEBI" id="CHEBI:456215"/>
        <dbReference type="EC" id="6.1.1.20"/>
    </reaction>
</comment>
<sequence>MQVSIKWLHDYIDFHETAEELADAYTMAGVPVENVVRADAGLAKVVTGRIEELRPNPDSDHLLVCRMNVGEKEQITVQTGADNVHEGDIVPVALVGAHLPNGLKISKGKMRGIVSNGMLCSAGELKLDETMLTQGQADGIYILPPDTPVGIPVSQVFGLDDVVLEFELTANRGDCFSVFGLVREAAVLTGNKPRWPRINVKEDAGEKAADLIEIEIEDEELCSRFSARVLRNVKIAPSPRWMKERLEAAGIRSINNVVDVTNFVMVELGQPMHAYDYDQIAGHKLTARRAKEGEMLHTLDDSSRRAKGTELVIADAEKAAGLAGVMGGLETEVTESTTTVVLEAASFDGVSIRRTSRALGLHSESSGRFERGVDVEHTVRALDRAAQLLQDMGACTVTEGIVDVYPVRRNEVEVRFTADEINSRLGTNISGARMTSILESLGFGIWEEEERYIASVPSWRGDVTSMEDISEEVARIHGYDKIPATRPYGETVQGRQSEQQDFIDDIKRILVGLGMTETLSLSFMNSSMFDKLQVPEESSLRCAVPIMNPLTDEYPLVRTTLLASVLENAQRNFSRKNTDLRFFEAAPVFLPKGLPVTEQPDEEMMLAGLITGRRYPVGWNQNNDAIDFYDMKGIVEELLKQLSITKYAVEPGEHFALHPGKTAFLKKGREIIAVLGEVHPVVLAALGIPQKIYVFEMNIGTLMKYRAKNFHYEPLPRFPAITRDLALLVDEGVAAESVTCVIKRSAGKYFKELRLFDVYTGAQVAAGKKSMAFSVDFQSLDKTLKDEEADAAVEKILADLQKECGAELRA</sequence>
<comment type="cofactor">
    <cofactor evidence="15">
        <name>Mg(2+)</name>
        <dbReference type="ChEBI" id="CHEBI:18420"/>
    </cofactor>
    <text evidence="15">Binds 2 magnesium ions per tetramer.</text>
</comment>
<keyword evidence="13 15" id="KW-0030">Aminoacyl-tRNA synthetase</keyword>
<dbReference type="SUPFAM" id="SSF50249">
    <property type="entry name" value="Nucleic acid-binding proteins"/>
    <property type="match status" value="1"/>
</dbReference>
<evidence type="ECO:0000259" key="17">
    <source>
        <dbReference type="PROSITE" id="PS50886"/>
    </source>
</evidence>
<feature type="domain" description="TRNA-binding" evidence="17">
    <location>
        <begin position="39"/>
        <end position="154"/>
    </location>
</feature>
<dbReference type="Pfam" id="PF03147">
    <property type="entry name" value="FDX-ACB"/>
    <property type="match status" value="1"/>
</dbReference>
<dbReference type="InterPro" id="IPR005146">
    <property type="entry name" value="B3/B4_tRNA-bd"/>
</dbReference>
<evidence type="ECO:0000313" key="20">
    <source>
        <dbReference type="EMBL" id="MEX5284479.1"/>
    </source>
</evidence>
<dbReference type="Pfam" id="PF01588">
    <property type="entry name" value="tRNA_bind"/>
    <property type="match status" value="1"/>
</dbReference>
<evidence type="ECO:0000256" key="11">
    <source>
        <dbReference type="ARBA" id="ARBA00022884"/>
    </source>
</evidence>
<dbReference type="SUPFAM" id="SSF55681">
    <property type="entry name" value="Class II aaRS and biotin synthetases"/>
    <property type="match status" value="1"/>
</dbReference>
<evidence type="ECO:0000256" key="2">
    <source>
        <dbReference type="ARBA" id="ARBA00008653"/>
    </source>
</evidence>
<dbReference type="CDD" id="cd00769">
    <property type="entry name" value="PheRS_beta_core"/>
    <property type="match status" value="1"/>
</dbReference>
<comment type="subunit">
    <text evidence="3 15">Tetramer of two alpha and two beta subunits.</text>
</comment>
<dbReference type="RefSeq" id="WP_368846187.1">
    <property type="nucleotide sequence ID" value="NZ_CP194411.1"/>
</dbReference>
<dbReference type="CDD" id="cd02796">
    <property type="entry name" value="tRNA_bind_bactPheRS"/>
    <property type="match status" value="1"/>
</dbReference>